<evidence type="ECO:0000313" key="5">
    <source>
        <dbReference type="Proteomes" id="UP000029577"/>
    </source>
</evidence>
<dbReference type="GO" id="GO:0006310">
    <property type="term" value="P:DNA recombination"/>
    <property type="evidence" value="ECO:0007669"/>
    <property type="project" value="UniProtKB-KW"/>
</dbReference>
<dbReference type="Proteomes" id="UP000029577">
    <property type="component" value="Unassembled WGS sequence"/>
</dbReference>
<dbReference type="eggNOG" id="COG0582">
    <property type="taxonomic scope" value="Bacteria"/>
</dbReference>
<feature type="domain" description="Tyr recombinase" evidence="3">
    <location>
        <begin position="1"/>
        <end position="65"/>
    </location>
</feature>
<evidence type="ECO:0000256" key="2">
    <source>
        <dbReference type="SAM" id="MobiDB-lite"/>
    </source>
</evidence>
<dbReference type="InterPro" id="IPR013762">
    <property type="entry name" value="Integrase-like_cat_sf"/>
</dbReference>
<dbReference type="GO" id="GO:0015074">
    <property type="term" value="P:DNA integration"/>
    <property type="evidence" value="ECO:0007669"/>
    <property type="project" value="InterPro"/>
</dbReference>
<dbReference type="InterPro" id="IPR011010">
    <property type="entry name" value="DNA_brk_join_enz"/>
</dbReference>
<proteinExistence type="predicted"/>
<dbReference type="SUPFAM" id="SSF56349">
    <property type="entry name" value="DNA breaking-rejoining enzymes"/>
    <property type="match status" value="1"/>
</dbReference>
<sequence length="74" mass="8453">MSANAITTPFKKARNRCGITWTEGTAPTFHEQRSLSERLYRAQGLDTQKLPGHKSQKMTDRYNDDRGKDWVVVG</sequence>
<evidence type="ECO:0000256" key="1">
    <source>
        <dbReference type="ARBA" id="ARBA00023172"/>
    </source>
</evidence>
<dbReference type="Pfam" id="PF00589">
    <property type="entry name" value="Phage_integrase"/>
    <property type="match status" value="1"/>
</dbReference>
<gene>
    <name evidence="4" type="ORF">HA49_10765</name>
</gene>
<evidence type="ECO:0000313" key="4">
    <source>
        <dbReference type="EMBL" id="KGD73719.1"/>
    </source>
</evidence>
<dbReference type="Gene3D" id="1.10.443.10">
    <property type="entry name" value="Intergrase catalytic core"/>
    <property type="match status" value="1"/>
</dbReference>
<protein>
    <recommendedName>
        <fullName evidence="3">Tyr recombinase domain-containing protein</fullName>
    </recommendedName>
</protein>
<dbReference type="AlphaFoldDB" id="A0A095TB12"/>
<reference evidence="4" key="1">
    <citation type="submission" date="2014-12" db="EMBL/GenBank/DDBJ databases">
        <title>The draft genome of the Tatumella morbirosei type strain, LMG23360T isolated from pineapple rot.</title>
        <authorList>
            <person name="Smits T.H."/>
            <person name="Palmer M."/>
            <person name="Venter S.N."/>
            <person name="Duffy B."/>
            <person name="Steenkamp E.T."/>
            <person name="Chan W.Y."/>
            <person name="Coutinho T.A."/>
            <person name="Coetzee M.P."/>
            <person name="De Maayer P."/>
        </authorList>
    </citation>
    <scope>NUCLEOTIDE SEQUENCE [LARGE SCALE GENOMIC DNA]</scope>
    <source>
        <strain evidence="4">LMG 23360</strain>
    </source>
</reference>
<name>A0A095TB12_9GAMM</name>
<dbReference type="EMBL" id="JPKR02000002">
    <property type="protein sequence ID" value="KGD73719.1"/>
    <property type="molecule type" value="Genomic_DNA"/>
</dbReference>
<keyword evidence="5" id="KW-1185">Reference proteome</keyword>
<organism evidence="4 5">
    <name type="scientific">Tatumella morbirosei</name>
    <dbReference type="NCBI Taxonomy" id="642227"/>
    <lineage>
        <taxon>Bacteria</taxon>
        <taxon>Pseudomonadati</taxon>
        <taxon>Pseudomonadota</taxon>
        <taxon>Gammaproteobacteria</taxon>
        <taxon>Enterobacterales</taxon>
        <taxon>Erwiniaceae</taxon>
        <taxon>Tatumella</taxon>
    </lineage>
</organism>
<dbReference type="STRING" id="642227.HA49_10765"/>
<accession>A0A095TB12</accession>
<dbReference type="GO" id="GO:0003677">
    <property type="term" value="F:DNA binding"/>
    <property type="evidence" value="ECO:0007669"/>
    <property type="project" value="InterPro"/>
</dbReference>
<keyword evidence="1" id="KW-0233">DNA recombination</keyword>
<evidence type="ECO:0000259" key="3">
    <source>
        <dbReference type="Pfam" id="PF00589"/>
    </source>
</evidence>
<feature type="compositionally biased region" description="Basic and acidic residues" evidence="2">
    <location>
        <begin position="57"/>
        <end position="66"/>
    </location>
</feature>
<feature type="region of interest" description="Disordered" evidence="2">
    <location>
        <begin position="45"/>
        <end position="66"/>
    </location>
</feature>
<comment type="caution">
    <text evidence="4">The sequence shown here is derived from an EMBL/GenBank/DDBJ whole genome shotgun (WGS) entry which is preliminary data.</text>
</comment>
<dbReference type="InterPro" id="IPR002104">
    <property type="entry name" value="Integrase_catalytic"/>
</dbReference>